<evidence type="ECO:0000313" key="4">
    <source>
        <dbReference type="Proteomes" id="UP000054485"/>
    </source>
</evidence>
<feature type="region of interest" description="Disordered" evidence="1">
    <location>
        <begin position="1"/>
        <end position="26"/>
    </location>
</feature>
<dbReference type="InterPro" id="IPR046522">
    <property type="entry name" value="DUF6699"/>
</dbReference>
<dbReference type="AlphaFoldDB" id="A0A0C9ZS10"/>
<dbReference type="EMBL" id="KN835297">
    <property type="protein sequence ID" value="KIK40580.1"/>
    <property type="molecule type" value="Genomic_DNA"/>
</dbReference>
<accession>A0A0C9ZS10</accession>
<name>A0A0C9ZS10_9AGAM</name>
<evidence type="ECO:0000256" key="1">
    <source>
        <dbReference type="SAM" id="MobiDB-lite"/>
    </source>
</evidence>
<protein>
    <recommendedName>
        <fullName evidence="2">DUF6699 domain-containing protein</fullName>
    </recommendedName>
</protein>
<dbReference type="Pfam" id="PF20415">
    <property type="entry name" value="DUF6699"/>
    <property type="match status" value="1"/>
</dbReference>
<proteinExistence type="predicted"/>
<dbReference type="HOGENOM" id="CLU_774278_0_0_1"/>
<reference evidence="3 4" key="1">
    <citation type="submission" date="2014-04" db="EMBL/GenBank/DDBJ databases">
        <authorList>
            <consortium name="DOE Joint Genome Institute"/>
            <person name="Kuo A."/>
            <person name="Ruytinx J."/>
            <person name="Rineau F."/>
            <person name="Colpaert J."/>
            <person name="Kohler A."/>
            <person name="Nagy L.G."/>
            <person name="Floudas D."/>
            <person name="Copeland A."/>
            <person name="Barry K.W."/>
            <person name="Cichocki N."/>
            <person name="Veneault-Fourrey C."/>
            <person name="LaButti K."/>
            <person name="Lindquist E.A."/>
            <person name="Lipzen A."/>
            <person name="Lundell T."/>
            <person name="Morin E."/>
            <person name="Murat C."/>
            <person name="Sun H."/>
            <person name="Tunlid A."/>
            <person name="Henrissat B."/>
            <person name="Grigoriev I.V."/>
            <person name="Hibbett D.S."/>
            <person name="Martin F."/>
            <person name="Nordberg H.P."/>
            <person name="Cantor M.N."/>
            <person name="Hua S.X."/>
        </authorList>
    </citation>
    <scope>NUCLEOTIDE SEQUENCE [LARGE SCALE GENOMIC DNA]</scope>
    <source>
        <strain evidence="3 4">UH-Slu-Lm8-n1</strain>
    </source>
</reference>
<sequence>MFNDMPPLVDANTTMPRPHIPPPATARFMTGYPPPQNAFAGQGGWNAPAPQPYPPFQTADQEERARWAQYCQNQVAPAPLSMPSPYVPHLSMNPMTAQQGLRGRSNSFSAPGPSNLQQQAAAWNAWGPSTFQNNARPPMQTFPSTSSHTPASAISMNRPLSTAYVPPDWPGERPKSWRRGFKFKSGISSLLTRSKSVSRPPDATTDSARLRLASVLRHEKAIILDLRRSQHLLMIEALKRPVVANDLMQPSTNPPTLFMRLYHTRLPWYIDVVPLGNGSYVTLGDLFMTLCQFLAEPIRNEDYYNDELDAGDKEELKQAWEERCNNRKERMEGVKRVDFLRGKYMFLGLARGKNVWRS</sequence>
<evidence type="ECO:0000313" key="3">
    <source>
        <dbReference type="EMBL" id="KIK40580.1"/>
    </source>
</evidence>
<dbReference type="OrthoDB" id="3265169at2759"/>
<keyword evidence="4" id="KW-1185">Reference proteome</keyword>
<reference evidence="4" key="2">
    <citation type="submission" date="2015-01" db="EMBL/GenBank/DDBJ databases">
        <title>Evolutionary Origins and Diversification of the Mycorrhizal Mutualists.</title>
        <authorList>
            <consortium name="DOE Joint Genome Institute"/>
            <consortium name="Mycorrhizal Genomics Consortium"/>
            <person name="Kohler A."/>
            <person name="Kuo A."/>
            <person name="Nagy L.G."/>
            <person name="Floudas D."/>
            <person name="Copeland A."/>
            <person name="Barry K.W."/>
            <person name="Cichocki N."/>
            <person name="Veneault-Fourrey C."/>
            <person name="LaButti K."/>
            <person name="Lindquist E.A."/>
            <person name="Lipzen A."/>
            <person name="Lundell T."/>
            <person name="Morin E."/>
            <person name="Murat C."/>
            <person name="Riley R."/>
            <person name="Ohm R."/>
            <person name="Sun H."/>
            <person name="Tunlid A."/>
            <person name="Henrissat B."/>
            <person name="Grigoriev I.V."/>
            <person name="Hibbett D.S."/>
            <person name="Martin F."/>
        </authorList>
    </citation>
    <scope>NUCLEOTIDE SEQUENCE [LARGE SCALE GENOMIC DNA]</scope>
    <source>
        <strain evidence="4">UH-Slu-Lm8-n1</strain>
    </source>
</reference>
<gene>
    <name evidence="3" type="ORF">CY34DRAFT_807048</name>
</gene>
<dbReference type="Proteomes" id="UP000054485">
    <property type="component" value="Unassembled WGS sequence"/>
</dbReference>
<dbReference type="InParanoid" id="A0A0C9ZS10"/>
<feature type="domain" description="DUF6699" evidence="2">
    <location>
        <begin position="225"/>
        <end position="354"/>
    </location>
</feature>
<evidence type="ECO:0000259" key="2">
    <source>
        <dbReference type="Pfam" id="PF20415"/>
    </source>
</evidence>
<organism evidence="3 4">
    <name type="scientific">Suillus luteus UH-Slu-Lm8-n1</name>
    <dbReference type="NCBI Taxonomy" id="930992"/>
    <lineage>
        <taxon>Eukaryota</taxon>
        <taxon>Fungi</taxon>
        <taxon>Dikarya</taxon>
        <taxon>Basidiomycota</taxon>
        <taxon>Agaricomycotina</taxon>
        <taxon>Agaricomycetes</taxon>
        <taxon>Agaricomycetidae</taxon>
        <taxon>Boletales</taxon>
        <taxon>Suillineae</taxon>
        <taxon>Suillaceae</taxon>
        <taxon>Suillus</taxon>
    </lineage>
</organism>
<dbReference type="STRING" id="930992.A0A0C9ZS10"/>